<dbReference type="AlphaFoldDB" id="Q0USM6"/>
<dbReference type="Proteomes" id="UP000001055">
    <property type="component" value="Unassembled WGS sequence"/>
</dbReference>
<sequence>MATQRDQSMKFREGQVSGSTVEGGDAKEESVGGHLAVALLENPASWTLPSSGKRHMVSKDSKRNQKCYSFGFEFVDRSRSRLYYFKCGARSEISFLAMFSTSSILRTRLDVTRQGLSYDDKKACSRRGGLRQTKAPESDSDQDVNYSPSDKRGYGTRRFP</sequence>
<dbReference type="InParanoid" id="Q0USM6"/>
<organism evidence="2 3">
    <name type="scientific">Phaeosphaeria nodorum (strain SN15 / ATCC MYA-4574 / FGSC 10173)</name>
    <name type="common">Glume blotch fungus</name>
    <name type="synonym">Parastagonospora nodorum</name>
    <dbReference type="NCBI Taxonomy" id="321614"/>
    <lineage>
        <taxon>Eukaryota</taxon>
        <taxon>Fungi</taxon>
        <taxon>Dikarya</taxon>
        <taxon>Ascomycota</taxon>
        <taxon>Pezizomycotina</taxon>
        <taxon>Dothideomycetes</taxon>
        <taxon>Pleosporomycetidae</taxon>
        <taxon>Pleosporales</taxon>
        <taxon>Pleosporineae</taxon>
        <taxon>Phaeosphaeriaceae</taxon>
        <taxon>Parastagonospora</taxon>
    </lineage>
</organism>
<feature type="region of interest" description="Disordered" evidence="1">
    <location>
        <begin position="1"/>
        <end position="27"/>
    </location>
</feature>
<evidence type="ECO:0000256" key="1">
    <source>
        <dbReference type="SAM" id="MobiDB-lite"/>
    </source>
</evidence>
<dbReference type="EMBL" id="CH445331">
    <property type="protein sequence ID" value="EAT87629.1"/>
    <property type="molecule type" value="Genomic_DNA"/>
</dbReference>
<feature type="region of interest" description="Disordered" evidence="1">
    <location>
        <begin position="123"/>
        <end position="160"/>
    </location>
</feature>
<protein>
    <submittedName>
        <fullName evidence="2">Uncharacterized protein</fullName>
    </submittedName>
</protein>
<name>Q0USM6_PHANO</name>
<evidence type="ECO:0000313" key="3">
    <source>
        <dbReference type="Proteomes" id="UP000001055"/>
    </source>
</evidence>
<dbReference type="RefSeq" id="XP_001795645.1">
    <property type="nucleotide sequence ID" value="XM_001795593.1"/>
</dbReference>
<gene>
    <name evidence="2" type="ORF">SNOG_05238</name>
</gene>
<dbReference type="GeneID" id="5972520"/>
<accession>Q0USM6</accession>
<evidence type="ECO:0000313" key="2">
    <source>
        <dbReference type="EMBL" id="EAT87629.1"/>
    </source>
</evidence>
<reference evidence="3" key="1">
    <citation type="journal article" date="2007" name="Plant Cell">
        <title>Dothideomycete-plant interactions illuminated by genome sequencing and EST analysis of the wheat pathogen Stagonospora nodorum.</title>
        <authorList>
            <person name="Hane J.K."/>
            <person name="Lowe R.G."/>
            <person name="Solomon P.S."/>
            <person name="Tan K.C."/>
            <person name="Schoch C.L."/>
            <person name="Spatafora J.W."/>
            <person name="Crous P.W."/>
            <person name="Kodira C."/>
            <person name="Birren B.W."/>
            <person name="Galagan J.E."/>
            <person name="Torriani S.F."/>
            <person name="McDonald B.A."/>
            <person name="Oliver R.P."/>
        </authorList>
    </citation>
    <scope>NUCLEOTIDE SEQUENCE [LARGE SCALE GENOMIC DNA]</scope>
    <source>
        <strain evidence="3">SN15 / ATCC MYA-4574 / FGSC 10173</strain>
    </source>
</reference>
<dbReference type="KEGG" id="pno:SNOG_05238"/>
<proteinExistence type="predicted"/>